<dbReference type="UniPathway" id="UPA00053">
    <property type="reaction ID" value="UER00090"/>
</dbReference>
<proteinExistence type="inferred from homology"/>
<dbReference type="GO" id="GO:0005829">
    <property type="term" value="C:cytosol"/>
    <property type="evidence" value="ECO:0007669"/>
    <property type="project" value="TreeGrafter"/>
</dbReference>
<organism evidence="8">
    <name type="scientific">marine metagenome</name>
    <dbReference type="NCBI Taxonomy" id="408172"/>
    <lineage>
        <taxon>unclassified sequences</taxon>
        <taxon>metagenomes</taxon>
        <taxon>ecological metagenomes</taxon>
    </lineage>
</organism>
<comment type="similarity">
    <text evidence="2">Belongs to the chorismate synthase family.</text>
</comment>
<keyword evidence="5" id="KW-0057">Aromatic amino acid biosynthesis</keyword>
<feature type="non-terminal residue" evidence="8">
    <location>
        <position position="193"/>
    </location>
</feature>
<dbReference type="GO" id="GO:0008652">
    <property type="term" value="P:amino acid biosynthetic process"/>
    <property type="evidence" value="ECO:0007669"/>
    <property type="project" value="UniProtKB-KW"/>
</dbReference>
<dbReference type="AlphaFoldDB" id="A0A382RMT5"/>
<dbReference type="GO" id="GO:0009423">
    <property type="term" value="P:chorismate biosynthetic process"/>
    <property type="evidence" value="ECO:0007669"/>
    <property type="project" value="UniProtKB-UniPathway"/>
</dbReference>
<dbReference type="SUPFAM" id="SSF103263">
    <property type="entry name" value="Chorismate synthase, AroC"/>
    <property type="match status" value="1"/>
</dbReference>
<dbReference type="InterPro" id="IPR020541">
    <property type="entry name" value="Chorismate_synthase_CS"/>
</dbReference>
<reference evidence="8" key="1">
    <citation type="submission" date="2018-05" db="EMBL/GenBank/DDBJ databases">
        <authorList>
            <person name="Lanie J.A."/>
            <person name="Ng W.-L."/>
            <person name="Kazmierczak K.M."/>
            <person name="Andrzejewski T.M."/>
            <person name="Davidsen T.M."/>
            <person name="Wayne K.J."/>
            <person name="Tettelin H."/>
            <person name="Glass J.I."/>
            <person name="Rusch D."/>
            <person name="Podicherti R."/>
            <person name="Tsui H.-C.T."/>
            <person name="Winkler M.E."/>
        </authorList>
    </citation>
    <scope>NUCLEOTIDE SEQUENCE</scope>
</reference>
<dbReference type="PANTHER" id="PTHR21085">
    <property type="entry name" value="CHORISMATE SYNTHASE"/>
    <property type="match status" value="1"/>
</dbReference>
<name>A0A382RMT5_9ZZZZ</name>
<dbReference type="PANTHER" id="PTHR21085:SF0">
    <property type="entry name" value="CHORISMATE SYNTHASE"/>
    <property type="match status" value="1"/>
</dbReference>
<evidence type="ECO:0000256" key="1">
    <source>
        <dbReference type="ARBA" id="ARBA00005044"/>
    </source>
</evidence>
<gene>
    <name evidence="8" type="ORF">METZ01_LOCUS351426</name>
</gene>
<protein>
    <recommendedName>
        <fullName evidence="3">chorismate synthase</fullName>
        <ecNumber evidence="3">4.2.3.5</ecNumber>
    </recommendedName>
</protein>
<sequence length="193" mass="20251">MGMSLGDSVRVTLFGESHGAAVGALLEGVPPGVSIDVQTLIEDLERRRPGRRFLSSRTEPDHCEILSGVYEGQTTGYPILLLVRNQDAKPRDYGFLPDQPRPGHADLPESTRTGGAADLRGGGTHSGRLTLGLVAAGSLVREALGDVKVAAHCSQIGPIAAQFVTKPGEGEASSILNCNDVEAADLMLILVKS</sequence>
<dbReference type="InterPro" id="IPR035904">
    <property type="entry name" value="Chorismate_synth_AroC_sf"/>
</dbReference>
<evidence type="ECO:0000256" key="7">
    <source>
        <dbReference type="SAM" id="MobiDB-lite"/>
    </source>
</evidence>
<dbReference type="EC" id="4.2.3.5" evidence="3"/>
<dbReference type="Gene3D" id="3.60.150.10">
    <property type="entry name" value="Chorismate synthase AroC"/>
    <property type="match status" value="1"/>
</dbReference>
<evidence type="ECO:0000256" key="3">
    <source>
        <dbReference type="ARBA" id="ARBA00013036"/>
    </source>
</evidence>
<dbReference type="GO" id="GO:0010181">
    <property type="term" value="F:FMN binding"/>
    <property type="evidence" value="ECO:0007669"/>
    <property type="project" value="TreeGrafter"/>
</dbReference>
<evidence type="ECO:0000256" key="4">
    <source>
        <dbReference type="ARBA" id="ARBA00022605"/>
    </source>
</evidence>
<evidence type="ECO:0000256" key="2">
    <source>
        <dbReference type="ARBA" id="ARBA00008014"/>
    </source>
</evidence>
<evidence type="ECO:0000256" key="6">
    <source>
        <dbReference type="ARBA" id="ARBA00023239"/>
    </source>
</evidence>
<feature type="region of interest" description="Disordered" evidence="7">
    <location>
        <begin position="96"/>
        <end position="122"/>
    </location>
</feature>
<dbReference type="PROSITE" id="PS00788">
    <property type="entry name" value="CHORISMATE_SYNTHASE_2"/>
    <property type="match status" value="1"/>
</dbReference>
<evidence type="ECO:0000313" key="8">
    <source>
        <dbReference type="EMBL" id="SVC98572.1"/>
    </source>
</evidence>
<dbReference type="InterPro" id="IPR000453">
    <property type="entry name" value="Chorismate_synth"/>
</dbReference>
<comment type="pathway">
    <text evidence="1">Metabolic intermediate biosynthesis; chorismate biosynthesis; chorismate from D-erythrose 4-phosphate and phosphoenolpyruvate: step 7/7.</text>
</comment>
<dbReference type="Pfam" id="PF01264">
    <property type="entry name" value="Chorismate_synt"/>
    <property type="match status" value="1"/>
</dbReference>
<keyword evidence="4" id="KW-0028">Amino-acid biosynthesis</keyword>
<dbReference type="EMBL" id="UINC01122637">
    <property type="protein sequence ID" value="SVC98572.1"/>
    <property type="molecule type" value="Genomic_DNA"/>
</dbReference>
<accession>A0A382RMT5</accession>
<dbReference type="PROSITE" id="PS00787">
    <property type="entry name" value="CHORISMATE_SYNTHASE_1"/>
    <property type="match status" value="1"/>
</dbReference>
<dbReference type="GO" id="GO:0004107">
    <property type="term" value="F:chorismate synthase activity"/>
    <property type="evidence" value="ECO:0007669"/>
    <property type="project" value="UniProtKB-EC"/>
</dbReference>
<dbReference type="GO" id="GO:0009073">
    <property type="term" value="P:aromatic amino acid family biosynthetic process"/>
    <property type="evidence" value="ECO:0007669"/>
    <property type="project" value="UniProtKB-KW"/>
</dbReference>
<keyword evidence="6" id="KW-0456">Lyase</keyword>
<evidence type="ECO:0000256" key="5">
    <source>
        <dbReference type="ARBA" id="ARBA00023141"/>
    </source>
</evidence>